<name>A0A6H5G188_9HEMI</name>
<evidence type="ECO:0000313" key="3">
    <source>
        <dbReference type="Proteomes" id="UP000479000"/>
    </source>
</evidence>
<proteinExistence type="predicted"/>
<sequence length="52" mass="5823">TYSSKSACSSGTPAYGNCCGLWSSNIWKYVSRRSARERSRSPSDCRSRKSVR</sequence>
<evidence type="ECO:0000256" key="1">
    <source>
        <dbReference type="SAM" id="MobiDB-lite"/>
    </source>
</evidence>
<feature type="compositionally biased region" description="Basic and acidic residues" evidence="1">
    <location>
        <begin position="34"/>
        <end position="52"/>
    </location>
</feature>
<organism evidence="2 3">
    <name type="scientific">Nesidiocoris tenuis</name>
    <dbReference type="NCBI Taxonomy" id="355587"/>
    <lineage>
        <taxon>Eukaryota</taxon>
        <taxon>Metazoa</taxon>
        <taxon>Ecdysozoa</taxon>
        <taxon>Arthropoda</taxon>
        <taxon>Hexapoda</taxon>
        <taxon>Insecta</taxon>
        <taxon>Pterygota</taxon>
        <taxon>Neoptera</taxon>
        <taxon>Paraneoptera</taxon>
        <taxon>Hemiptera</taxon>
        <taxon>Heteroptera</taxon>
        <taxon>Panheteroptera</taxon>
        <taxon>Cimicomorpha</taxon>
        <taxon>Miridae</taxon>
        <taxon>Dicyphina</taxon>
        <taxon>Nesidiocoris</taxon>
    </lineage>
</organism>
<feature type="non-terminal residue" evidence="2">
    <location>
        <position position="52"/>
    </location>
</feature>
<feature type="region of interest" description="Disordered" evidence="1">
    <location>
        <begin position="33"/>
        <end position="52"/>
    </location>
</feature>
<protein>
    <submittedName>
        <fullName evidence="2">Uncharacterized protein</fullName>
    </submittedName>
</protein>
<dbReference type="AlphaFoldDB" id="A0A6H5G188"/>
<feature type="non-terminal residue" evidence="2">
    <location>
        <position position="1"/>
    </location>
</feature>
<accession>A0A6H5G188</accession>
<dbReference type="EMBL" id="CADCXU010004504">
    <property type="protein sequence ID" value="CAA9996253.1"/>
    <property type="molecule type" value="Genomic_DNA"/>
</dbReference>
<gene>
    <name evidence="2" type="ORF">NTEN_LOCUS2821</name>
</gene>
<dbReference type="Proteomes" id="UP000479000">
    <property type="component" value="Unassembled WGS sequence"/>
</dbReference>
<reference evidence="2 3" key="1">
    <citation type="submission" date="2020-02" db="EMBL/GenBank/DDBJ databases">
        <authorList>
            <person name="Ferguson B K."/>
        </authorList>
    </citation>
    <scope>NUCLEOTIDE SEQUENCE [LARGE SCALE GENOMIC DNA]</scope>
</reference>
<keyword evidence="3" id="KW-1185">Reference proteome</keyword>
<evidence type="ECO:0000313" key="2">
    <source>
        <dbReference type="EMBL" id="CAA9996253.1"/>
    </source>
</evidence>